<dbReference type="Gene3D" id="3.90.1140.10">
    <property type="entry name" value="Cyclic phosphodiesterase"/>
    <property type="match status" value="1"/>
</dbReference>
<evidence type="ECO:0000256" key="1">
    <source>
        <dbReference type="SAM" id="MobiDB-lite"/>
    </source>
</evidence>
<evidence type="ECO:0000313" key="4">
    <source>
        <dbReference type="Proteomes" id="UP001521222"/>
    </source>
</evidence>
<reference evidence="3 4" key="1">
    <citation type="submission" date="2024-02" db="EMBL/GenBank/DDBJ databases">
        <title>De novo assembly and annotation of 12 fungi associated with fruit tree decline syndrome in Ontario, Canada.</title>
        <authorList>
            <person name="Sulman M."/>
            <person name="Ellouze W."/>
            <person name="Ilyukhin E."/>
        </authorList>
    </citation>
    <scope>NUCLEOTIDE SEQUENCE [LARGE SCALE GENOMIC DNA]</scope>
    <source>
        <strain evidence="3 4">M97-236</strain>
    </source>
</reference>
<dbReference type="InterPro" id="IPR009210">
    <property type="entry name" value="ASCC1"/>
</dbReference>
<protein>
    <recommendedName>
        <fullName evidence="2">A-kinase anchor protein 7-like phosphoesterase domain-containing protein</fullName>
    </recommendedName>
</protein>
<evidence type="ECO:0000313" key="3">
    <source>
        <dbReference type="EMBL" id="KAL1600965.1"/>
    </source>
</evidence>
<evidence type="ECO:0000259" key="2">
    <source>
        <dbReference type="Pfam" id="PF10469"/>
    </source>
</evidence>
<feature type="compositionally biased region" description="Polar residues" evidence="1">
    <location>
        <begin position="30"/>
        <end position="53"/>
    </location>
</feature>
<dbReference type="PANTHER" id="PTHR13360">
    <property type="entry name" value="ACTIVATING SIGNAL COINTEGRATOR 1 COMPLEX SUBUNIT 1"/>
    <property type="match status" value="1"/>
</dbReference>
<proteinExistence type="predicted"/>
<organism evidence="3 4">
    <name type="scientific">Nothophoma quercina</name>
    <dbReference type="NCBI Taxonomy" id="749835"/>
    <lineage>
        <taxon>Eukaryota</taxon>
        <taxon>Fungi</taxon>
        <taxon>Dikarya</taxon>
        <taxon>Ascomycota</taxon>
        <taxon>Pezizomycotina</taxon>
        <taxon>Dothideomycetes</taxon>
        <taxon>Pleosporomycetidae</taxon>
        <taxon>Pleosporales</taxon>
        <taxon>Pleosporineae</taxon>
        <taxon>Didymellaceae</taxon>
        <taxon>Nothophoma</taxon>
    </lineage>
</organism>
<dbReference type="Proteomes" id="UP001521222">
    <property type="component" value="Unassembled WGS sequence"/>
</dbReference>
<feature type="compositionally biased region" description="Acidic residues" evidence="1">
    <location>
        <begin position="296"/>
        <end position="305"/>
    </location>
</feature>
<feature type="region of interest" description="Disordered" evidence="1">
    <location>
        <begin position="30"/>
        <end position="67"/>
    </location>
</feature>
<feature type="region of interest" description="Disordered" evidence="1">
    <location>
        <begin position="276"/>
        <end position="316"/>
    </location>
</feature>
<sequence length="375" mass="41222">MGKKKTKGEYNDFTEDTRYSKIDNSIRTTLQSTSILTRNISPPASSKPQAQRHNNAHNKSKPKKPPLTHFLCLPLITSTNRPQIATALDKLRKDVESHTPVPPKAVRPVGTLHLTLGVMSLSPSQLDDATKHLQDLDIGQLLRGITTQRVAEQAADTQMVSEGFGAVEYPGGNPLMNAAMTADPDSLVVELRGLVPMQKPRQTSILYAEPRDESGRLMRFAESVRSVFVEKEWVVKDDRPLRLHATVLNTIYAKPRGRGRGKGKLIAKAAATWGVEGQDQSEVDGANGASQQGADGEAEKEEGNDEGSKGHGPDAKSWMRFDASSLIEAYTDFVWAEDVRIDRVQICRMGAKKILDEGTGEVVDEQYEVVAEKKL</sequence>
<keyword evidence="4" id="KW-1185">Reference proteome</keyword>
<accession>A0ABR3R958</accession>
<dbReference type="PANTHER" id="PTHR13360:SF1">
    <property type="entry name" value="ACTIVATING SIGNAL COINTEGRATOR 1 COMPLEX SUBUNIT 1"/>
    <property type="match status" value="1"/>
</dbReference>
<feature type="domain" description="A-kinase anchor protein 7-like phosphoesterase" evidence="2">
    <location>
        <begin position="68"/>
        <end position="353"/>
    </location>
</feature>
<feature type="compositionally biased region" description="Basic residues" evidence="1">
    <location>
        <begin position="54"/>
        <end position="66"/>
    </location>
</feature>
<dbReference type="Pfam" id="PF10469">
    <property type="entry name" value="AKAP7_NLS"/>
    <property type="match status" value="1"/>
</dbReference>
<dbReference type="EMBL" id="JAKIXB020000017">
    <property type="protein sequence ID" value="KAL1600965.1"/>
    <property type="molecule type" value="Genomic_DNA"/>
</dbReference>
<feature type="compositionally biased region" description="Basic and acidic residues" evidence="1">
    <location>
        <begin position="306"/>
        <end position="316"/>
    </location>
</feature>
<gene>
    <name evidence="3" type="ORF">SLS59_005631</name>
</gene>
<name>A0ABR3R958_9PLEO</name>
<dbReference type="InterPro" id="IPR019510">
    <property type="entry name" value="AKAP7-like_phosphoesterase"/>
</dbReference>
<comment type="caution">
    <text evidence="3">The sequence shown here is derived from an EMBL/GenBank/DDBJ whole genome shotgun (WGS) entry which is preliminary data.</text>
</comment>